<dbReference type="WBParaSite" id="jg19564">
    <property type="protein sequence ID" value="jg19564"/>
    <property type="gene ID" value="jg19564"/>
</dbReference>
<dbReference type="Proteomes" id="UP000887574">
    <property type="component" value="Unplaced"/>
</dbReference>
<keyword evidence="1" id="KW-1133">Transmembrane helix</keyword>
<sequence>MFNMVKVVWPAFAPTSILWISKKVAIQSAIDVFPGVNIAGCLFHLVKNFKKQIAAHGLSARNQEPEFSLRAKMLILLKNISCPMIKCSHRSSIGLKHIMSALQCVIQCSQFVGGPAMKDPCGKTERITLQRLLIIDFTLLWAWIIRM</sequence>
<reference evidence="3" key="1">
    <citation type="submission" date="2022-11" db="UniProtKB">
        <authorList>
            <consortium name="WormBaseParasite"/>
        </authorList>
    </citation>
    <scope>IDENTIFICATION</scope>
</reference>
<keyword evidence="2" id="KW-1185">Reference proteome</keyword>
<evidence type="ECO:0000313" key="3">
    <source>
        <dbReference type="WBParaSite" id="jg19564"/>
    </source>
</evidence>
<protein>
    <submittedName>
        <fullName evidence="3">MULE transposase domain-containing protein</fullName>
    </submittedName>
</protein>
<evidence type="ECO:0000256" key="1">
    <source>
        <dbReference type="SAM" id="Phobius"/>
    </source>
</evidence>
<accession>A0A915DIC7</accession>
<proteinExistence type="predicted"/>
<name>A0A915DIC7_9BILA</name>
<keyword evidence="1" id="KW-0812">Transmembrane</keyword>
<dbReference type="AlphaFoldDB" id="A0A915DIC7"/>
<keyword evidence="1" id="KW-0472">Membrane</keyword>
<feature type="transmembrane region" description="Helical" evidence="1">
    <location>
        <begin position="127"/>
        <end position="145"/>
    </location>
</feature>
<organism evidence="2 3">
    <name type="scientific">Ditylenchus dipsaci</name>
    <dbReference type="NCBI Taxonomy" id="166011"/>
    <lineage>
        <taxon>Eukaryota</taxon>
        <taxon>Metazoa</taxon>
        <taxon>Ecdysozoa</taxon>
        <taxon>Nematoda</taxon>
        <taxon>Chromadorea</taxon>
        <taxon>Rhabditida</taxon>
        <taxon>Tylenchina</taxon>
        <taxon>Tylenchomorpha</taxon>
        <taxon>Sphaerularioidea</taxon>
        <taxon>Anguinidae</taxon>
        <taxon>Anguininae</taxon>
        <taxon>Ditylenchus</taxon>
    </lineage>
</organism>
<evidence type="ECO:0000313" key="2">
    <source>
        <dbReference type="Proteomes" id="UP000887574"/>
    </source>
</evidence>